<sequence>MKSRAFSPKPAEERNPSIFPLSLPPPPATFAASLRFTVTTVLPLLPLLRVQSPPSVLLTLVASVLCVASPAVVSSPWSSVVVREGEPVFFAGCLLDQTHGSARTLLGVSCMKWCEFQLQTTALSLVV</sequence>
<evidence type="ECO:0000313" key="2">
    <source>
        <dbReference type="Proteomes" id="UP001341840"/>
    </source>
</evidence>
<proteinExistence type="predicted"/>
<name>A0ABU6UAR2_9FABA</name>
<evidence type="ECO:0000313" key="1">
    <source>
        <dbReference type="EMBL" id="MED6158327.1"/>
    </source>
</evidence>
<reference evidence="1 2" key="1">
    <citation type="journal article" date="2023" name="Plants (Basel)">
        <title>Bridging the Gap: Combining Genomics and Transcriptomics Approaches to Understand Stylosanthes scabra, an Orphan Legume from the Brazilian Caatinga.</title>
        <authorList>
            <person name="Ferreira-Neto J.R.C."/>
            <person name="da Silva M.D."/>
            <person name="Binneck E."/>
            <person name="de Melo N.F."/>
            <person name="da Silva R.H."/>
            <person name="de Melo A.L.T.M."/>
            <person name="Pandolfi V."/>
            <person name="Bustamante F.O."/>
            <person name="Brasileiro-Vidal A.C."/>
            <person name="Benko-Iseppon A.M."/>
        </authorList>
    </citation>
    <scope>NUCLEOTIDE SEQUENCE [LARGE SCALE GENOMIC DNA]</scope>
    <source>
        <tissue evidence="1">Leaves</tissue>
    </source>
</reference>
<organism evidence="1 2">
    <name type="scientific">Stylosanthes scabra</name>
    <dbReference type="NCBI Taxonomy" id="79078"/>
    <lineage>
        <taxon>Eukaryota</taxon>
        <taxon>Viridiplantae</taxon>
        <taxon>Streptophyta</taxon>
        <taxon>Embryophyta</taxon>
        <taxon>Tracheophyta</taxon>
        <taxon>Spermatophyta</taxon>
        <taxon>Magnoliopsida</taxon>
        <taxon>eudicotyledons</taxon>
        <taxon>Gunneridae</taxon>
        <taxon>Pentapetalae</taxon>
        <taxon>rosids</taxon>
        <taxon>fabids</taxon>
        <taxon>Fabales</taxon>
        <taxon>Fabaceae</taxon>
        <taxon>Papilionoideae</taxon>
        <taxon>50 kb inversion clade</taxon>
        <taxon>dalbergioids sensu lato</taxon>
        <taxon>Dalbergieae</taxon>
        <taxon>Pterocarpus clade</taxon>
        <taxon>Stylosanthes</taxon>
    </lineage>
</organism>
<dbReference type="Proteomes" id="UP001341840">
    <property type="component" value="Unassembled WGS sequence"/>
</dbReference>
<comment type="caution">
    <text evidence="1">The sequence shown here is derived from an EMBL/GenBank/DDBJ whole genome shotgun (WGS) entry which is preliminary data.</text>
</comment>
<accession>A0ABU6UAR2</accession>
<gene>
    <name evidence="1" type="ORF">PIB30_031850</name>
</gene>
<keyword evidence="2" id="KW-1185">Reference proteome</keyword>
<protein>
    <submittedName>
        <fullName evidence="1">Uncharacterized protein</fullName>
    </submittedName>
</protein>
<dbReference type="EMBL" id="JASCZI010120967">
    <property type="protein sequence ID" value="MED6158327.1"/>
    <property type="molecule type" value="Genomic_DNA"/>
</dbReference>